<dbReference type="PANTHER" id="PTHR45661:SF3">
    <property type="entry name" value="IG-LIKE DOMAIN-CONTAINING PROTEIN"/>
    <property type="match status" value="1"/>
</dbReference>
<accession>A0A9W7CN13</accession>
<evidence type="ECO:0000313" key="1">
    <source>
        <dbReference type="EMBL" id="GMI08730.1"/>
    </source>
</evidence>
<name>A0A9W7CN13_9STRA</name>
<dbReference type="InterPro" id="IPR053139">
    <property type="entry name" value="Surface_bspA-like"/>
</dbReference>
<reference evidence="2" key="1">
    <citation type="journal article" date="2023" name="Commun. Biol.">
        <title>Genome analysis of Parmales, the sister group of diatoms, reveals the evolutionary specialization of diatoms from phago-mixotrophs to photoautotrophs.</title>
        <authorList>
            <person name="Ban H."/>
            <person name="Sato S."/>
            <person name="Yoshikawa S."/>
            <person name="Yamada K."/>
            <person name="Nakamura Y."/>
            <person name="Ichinomiya M."/>
            <person name="Sato N."/>
            <person name="Blanc-Mathieu R."/>
            <person name="Endo H."/>
            <person name="Kuwata A."/>
            <person name="Ogata H."/>
        </authorList>
    </citation>
    <scope>NUCLEOTIDE SEQUENCE [LARGE SCALE GENOMIC DNA]</scope>
    <source>
        <strain evidence="2">NIES 3699</strain>
    </source>
</reference>
<dbReference type="Gene3D" id="3.80.10.10">
    <property type="entry name" value="Ribonuclease Inhibitor"/>
    <property type="match status" value="1"/>
</dbReference>
<dbReference type="AlphaFoldDB" id="A0A9W7CN13"/>
<dbReference type="SUPFAM" id="SSF52058">
    <property type="entry name" value="L domain-like"/>
    <property type="match status" value="1"/>
</dbReference>
<dbReference type="PANTHER" id="PTHR45661">
    <property type="entry name" value="SURFACE ANTIGEN"/>
    <property type="match status" value="1"/>
</dbReference>
<proteinExistence type="predicted"/>
<protein>
    <submittedName>
        <fullName evidence="1">Uncharacterized protein</fullName>
    </submittedName>
</protein>
<dbReference type="Proteomes" id="UP001165160">
    <property type="component" value="Unassembled WGS sequence"/>
</dbReference>
<dbReference type="Pfam" id="PF13306">
    <property type="entry name" value="LRR_5"/>
    <property type="match status" value="1"/>
</dbReference>
<dbReference type="EMBL" id="BRXX01000386">
    <property type="protein sequence ID" value="GMI08730.1"/>
    <property type="molecule type" value="Genomic_DNA"/>
</dbReference>
<gene>
    <name evidence="1" type="ORF">TrVE_jg9309</name>
</gene>
<dbReference type="InterPro" id="IPR026906">
    <property type="entry name" value="LRR_5"/>
</dbReference>
<sequence length="148" mass="16396">MKEVTKVVFLLNITKVGDCACFHAFNLVIVDIPEGITIIGKDSFGCCSSLKSITFPKSLTYIGEYSFGYCSSLEEVDLLHTHVRELGTWAFAGCTSLREMKIPDSLQKFGGSVFTNCSKLFPSTIDIDDEIDEDDVTSEAIAYLRSRQ</sequence>
<dbReference type="InterPro" id="IPR032675">
    <property type="entry name" value="LRR_dom_sf"/>
</dbReference>
<comment type="caution">
    <text evidence="1">The sequence shown here is derived from an EMBL/GenBank/DDBJ whole genome shotgun (WGS) entry which is preliminary data.</text>
</comment>
<organism evidence="1 2">
    <name type="scientific">Triparma verrucosa</name>
    <dbReference type="NCBI Taxonomy" id="1606542"/>
    <lineage>
        <taxon>Eukaryota</taxon>
        <taxon>Sar</taxon>
        <taxon>Stramenopiles</taxon>
        <taxon>Ochrophyta</taxon>
        <taxon>Bolidophyceae</taxon>
        <taxon>Parmales</taxon>
        <taxon>Triparmaceae</taxon>
        <taxon>Triparma</taxon>
    </lineage>
</organism>
<keyword evidence="2" id="KW-1185">Reference proteome</keyword>
<evidence type="ECO:0000313" key="2">
    <source>
        <dbReference type="Proteomes" id="UP001165160"/>
    </source>
</evidence>